<name>A0ABX7EQU5_9HYPH</name>
<dbReference type="Proteomes" id="UP000596351">
    <property type="component" value="Chromosome"/>
</dbReference>
<dbReference type="Pfam" id="PF00072">
    <property type="entry name" value="Response_reg"/>
    <property type="match status" value="1"/>
</dbReference>
<evidence type="ECO:0000256" key="1">
    <source>
        <dbReference type="PROSITE-ProRule" id="PRU00169"/>
    </source>
</evidence>
<dbReference type="PROSITE" id="PS50110">
    <property type="entry name" value="RESPONSE_REGULATORY"/>
    <property type="match status" value="1"/>
</dbReference>
<keyword evidence="4" id="KW-1185">Reference proteome</keyword>
<organism evidence="3 4">
    <name type="scientific">Rhizobium rosettiformans</name>
    <dbReference type="NCBI Taxonomy" id="1368430"/>
    <lineage>
        <taxon>Bacteria</taxon>
        <taxon>Pseudomonadati</taxon>
        <taxon>Pseudomonadota</taxon>
        <taxon>Alphaproteobacteria</taxon>
        <taxon>Hyphomicrobiales</taxon>
        <taxon>Rhizobiaceae</taxon>
        <taxon>Rhizobium/Agrobacterium group</taxon>
        <taxon>Rhizobium</taxon>
    </lineage>
</organism>
<feature type="modified residue" description="4-aspartylphosphate" evidence="1">
    <location>
        <position position="52"/>
    </location>
</feature>
<accession>A0ABX7EQU5</accession>
<dbReference type="NCBIfam" id="NF009971">
    <property type="entry name" value="PRK13435.1-2"/>
    <property type="match status" value="1"/>
</dbReference>
<keyword evidence="1" id="KW-0597">Phosphoprotein</keyword>
<evidence type="ECO:0000313" key="4">
    <source>
        <dbReference type="Proteomes" id="UP000596351"/>
    </source>
</evidence>
<dbReference type="InterPro" id="IPR011006">
    <property type="entry name" value="CheY-like_superfamily"/>
</dbReference>
<reference evidence="3 4" key="1">
    <citation type="submission" date="2018-09" db="EMBL/GenBank/DDBJ databases">
        <title>Rhizobium sp. MAE2-X.</title>
        <authorList>
            <person name="Lee Y."/>
            <person name="Jeon C.O."/>
        </authorList>
    </citation>
    <scope>NUCLEOTIDE SEQUENCE [LARGE SCALE GENOMIC DNA]</scope>
    <source>
        <strain evidence="3 4">MAE2-X</strain>
    </source>
</reference>
<evidence type="ECO:0000259" key="2">
    <source>
        <dbReference type="PROSITE" id="PS50110"/>
    </source>
</evidence>
<sequence length="141" mass="15112">MKIMIVEDEALLALELELEVEAAGHVVVGTAASRKAAFDIIESSTPEFAFVDVHLSDGPSGIEIGRRLAEREVPFVFVTGNVKRIPEGFVGAIGAIEKPYTMNGLQNALSYISEKVTGDQTISPPPGLILAKSFQRQNDAS</sequence>
<evidence type="ECO:0000313" key="3">
    <source>
        <dbReference type="EMBL" id="QRF50623.1"/>
    </source>
</evidence>
<dbReference type="RefSeq" id="WP_203018202.1">
    <property type="nucleotide sequence ID" value="NZ_CP032405.1"/>
</dbReference>
<dbReference type="InterPro" id="IPR001789">
    <property type="entry name" value="Sig_transdc_resp-reg_receiver"/>
</dbReference>
<dbReference type="EMBL" id="CP032405">
    <property type="protein sequence ID" value="QRF50623.1"/>
    <property type="molecule type" value="Genomic_DNA"/>
</dbReference>
<proteinExistence type="predicted"/>
<gene>
    <name evidence="3" type="ORF">D4A92_03760</name>
</gene>
<dbReference type="SMART" id="SM00448">
    <property type="entry name" value="REC"/>
    <property type="match status" value="1"/>
</dbReference>
<dbReference type="Gene3D" id="3.40.50.2300">
    <property type="match status" value="1"/>
</dbReference>
<feature type="domain" description="Response regulatory" evidence="2">
    <location>
        <begin position="2"/>
        <end position="113"/>
    </location>
</feature>
<dbReference type="SUPFAM" id="SSF52172">
    <property type="entry name" value="CheY-like"/>
    <property type="match status" value="1"/>
</dbReference>
<protein>
    <submittedName>
        <fullName evidence="3">Response regulator</fullName>
    </submittedName>
</protein>